<feature type="region of interest" description="Disordered" evidence="1">
    <location>
        <begin position="77"/>
        <end position="171"/>
    </location>
</feature>
<feature type="compositionally biased region" description="Low complexity" evidence="1">
    <location>
        <begin position="156"/>
        <end position="171"/>
    </location>
</feature>
<dbReference type="EMBL" id="BLLF01000836">
    <property type="protein sequence ID" value="GFH15318.1"/>
    <property type="molecule type" value="Genomic_DNA"/>
</dbReference>
<dbReference type="Proteomes" id="UP000485058">
    <property type="component" value="Unassembled WGS sequence"/>
</dbReference>
<evidence type="ECO:0000256" key="1">
    <source>
        <dbReference type="SAM" id="MobiDB-lite"/>
    </source>
</evidence>
<feature type="region of interest" description="Disordered" evidence="1">
    <location>
        <begin position="1"/>
        <end position="29"/>
    </location>
</feature>
<keyword evidence="3" id="KW-1185">Reference proteome</keyword>
<evidence type="ECO:0000313" key="2">
    <source>
        <dbReference type="EMBL" id="GFH15318.1"/>
    </source>
</evidence>
<sequence length="213" mass="22852">MAQPSPHKALWEGPPIIARATSPQPPAPSQWMLPTLGSSSLLAADPLAAWFEVHFQTLAQAGTVQAKAPAGAVLQPSSSVVPETSPTTCLPASVVQEAGRELDNREANRNEEDGKGRQPADQPGAAIEMPSESRQAEADGQQQPRPAATMLQGAAQLQGQPSHHHQQQQQHIRWCPPLPRLYLLRHYPLSSSKAAAATAKGKQEQLLQQLCQT</sequence>
<organism evidence="2 3">
    <name type="scientific">Haematococcus lacustris</name>
    <name type="common">Green alga</name>
    <name type="synonym">Haematococcus pluvialis</name>
    <dbReference type="NCBI Taxonomy" id="44745"/>
    <lineage>
        <taxon>Eukaryota</taxon>
        <taxon>Viridiplantae</taxon>
        <taxon>Chlorophyta</taxon>
        <taxon>core chlorophytes</taxon>
        <taxon>Chlorophyceae</taxon>
        <taxon>CS clade</taxon>
        <taxon>Chlamydomonadales</taxon>
        <taxon>Haematococcaceae</taxon>
        <taxon>Haematococcus</taxon>
    </lineage>
</organism>
<gene>
    <name evidence="2" type="ORF">HaLaN_11522</name>
</gene>
<comment type="caution">
    <text evidence="2">The sequence shown here is derived from an EMBL/GenBank/DDBJ whole genome shotgun (WGS) entry which is preliminary data.</text>
</comment>
<proteinExistence type="predicted"/>
<accession>A0A699Z868</accession>
<evidence type="ECO:0000313" key="3">
    <source>
        <dbReference type="Proteomes" id="UP000485058"/>
    </source>
</evidence>
<reference evidence="2 3" key="1">
    <citation type="submission" date="2020-02" db="EMBL/GenBank/DDBJ databases">
        <title>Draft genome sequence of Haematococcus lacustris strain NIES-144.</title>
        <authorList>
            <person name="Morimoto D."/>
            <person name="Nakagawa S."/>
            <person name="Yoshida T."/>
            <person name="Sawayama S."/>
        </authorList>
    </citation>
    <scope>NUCLEOTIDE SEQUENCE [LARGE SCALE GENOMIC DNA]</scope>
    <source>
        <strain evidence="2 3">NIES-144</strain>
    </source>
</reference>
<dbReference type="AlphaFoldDB" id="A0A699Z868"/>
<feature type="compositionally biased region" description="Basic and acidic residues" evidence="1">
    <location>
        <begin position="98"/>
        <end position="118"/>
    </location>
</feature>
<name>A0A699Z868_HAELA</name>
<feature type="compositionally biased region" description="Low complexity" evidence="1">
    <location>
        <begin position="77"/>
        <end position="88"/>
    </location>
</feature>
<protein>
    <submittedName>
        <fullName evidence="2">Uncharacterized protein</fullName>
    </submittedName>
</protein>